<evidence type="ECO:0000256" key="2">
    <source>
        <dbReference type="SAM" id="Phobius"/>
    </source>
</evidence>
<keyword evidence="2" id="KW-1133">Transmembrane helix</keyword>
<reference evidence="3" key="1">
    <citation type="submission" date="2020-05" db="EMBL/GenBank/DDBJ databases">
        <title>WGS assembly of Panicum virgatum.</title>
        <authorList>
            <person name="Lovell J.T."/>
            <person name="Jenkins J."/>
            <person name="Shu S."/>
            <person name="Juenger T.E."/>
            <person name="Schmutz J."/>
        </authorList>
    </citation>
    <scope>NUCLEOTIDE SEQUENCE</scope>
    <source>
        <strain evidence="3">AP13</strain>
    </source>
</reference>
<keyword evidence="4" id="KW-1185">Reference proteome</keyword>
<organism evidence="3 4">
    <name type="scientific">Panicum virgatum</name>
    <name type="common">Blackwell switchgrass</name>
    <dbReference type="NCBI Taxonomy" id="38727"/>
    <lineage>
        <taxon>Eukaryota</taxon>
        <taxon>Viridiplantae</taxon>
        <taxon>Streptophyta</taxon>
        <taxon>Embryophyta</taxon>
        <taxon>Tracheophyta</taxon>
        <taxon>Spermatophyta</taxon>
        <taxon>Magnoliopsida</taxon>
        <taxon>Liliopsida</taxon>
        <taxon>Poales</taxon>
        <taxon>Poaceae</taxon>
        <taxon>PACMAD clade</taxon>
        <taxon>Panicoideae</taxon>
        <taxon>Panicodae</taxon>
        <taxon>Paniceae</taxon>
        <taxon>Panicinae</taxon>
        <taxon>Panicum</taxon>
        <taxon>Panicum sect. Hiantes</taxon>
    </lineage>
</organism>
<evidence type="ECO:0008006" key="5">
    <source>
        <dbReference type="Google" id="ProtNLM"/>
    </source>
</evidence>
<evidence type="ECO:0000313" key="3">
    <source>
        <dbReference type="EMBL" id="KAG2651935.1"/>
    </source>
</evidence>
<keyword evidence="2" id="KW-0472">Membrane</keyword>
<protein>
    <recommendedName>
        <fullName evidence="5">Transmembrane protein</fullName>
    </recommendedName>
</protein>
<dbReference type="EMBL" id="CM029038">
    <property type="protein sequence ID" value="KAG2651935.1"/>
    <property type="molecule type" value="Genomic_DNA"/>
</dbReference>
<feature type="transmembrane region" description="Helical" evidence="2">
    <location>
        <begin position="24"/>
        <end position="43"/>
    </location>
</feature>
<evidence type="ECO:0000313" key="4">
    <source>
        <dbReference type="Proteomes" id="UP000823388"/>
    </source>
</evidence>
<feature type="region of interest" description="Disordered" evidence="1">
    <location>
        <begin position="1"/>
        <end position="22"/>
    </location>
</feature>
<dbReference type="Proteomes" id="UP000823388">
    <property type="component" value="Chromosome 1N"/>
</dbReference>
<proteinExistence type="predicted"/>
<feature type="region of interest" description="Disordered" evidence="1">
    <location>
        <begin position="49"/>
        <end position="72"/>
    </location>
</feature>
<dbReference type="AlphaFoldDB" id="A0A8T0WXG7"/>
<name>A0A8T0WXG7_PANVG</name>
<accession>A0A8T0WXG7</accession>
<evidence type="ECO:0000256" key="1">
    <source>
        <dbReference type="SAM" id="MobiDB-lite"/>
    </source>
</evidence>
<comment type="caution">
    <text evidence="3">The sequence shown here is derived from an EMBL/GenBank/DDBJ whole genome shotgun (WGS) entry which is preliminary data.</text>
</comment>
<gene>
    <name evidence="3" type="ORF">PVAP13_1NG323719</name>
</gene>
<keyword evidence="2" id="KW-0812">Transmembrane</keyword>
<sequence>MLTAQSGRRRQTSRSTQPAKAPRLGRLAVLLLQFGPLVMFALMEAREVRRRPNHQRRQLEEKRETWSATLQR</sequence>